<keyword evidence="4" id="KW-0158">Chromosome</keyword>
<comment type="similarity">
    <text evidence="3">Belongs to the borealin family.</text>
</comment>
<dbReference type="GO" id="GO:0051301">
    <property type="term" value="P:cell division"/>
    <property type="evidence" value="ECO:0007669"/>
    <property type="project" value="UniProtKB-KW"/>
</dbReference>
<sequence>MPRTKITKNSKRNREAANREEKIRAYEVKMDSFYMSVDDLEHKYKAAVDHELKLIEGRIQTELREMKMGDFLQILGHLDHFGDFKASDQTQMLASQSICSKSNTTGGGDLANIKGSCSRNDEGYLTEDSSLGAVASSGSAIAAYTGSILRSTKALRTPGPLHSARARRARRSKSAGGEISILPSAKPHVSGVASMEHSSRSKMRTPMVSRTKALSADRTPRLHHKGRASSPSTPPMSFLRWPKPGEVALSKFGSPMVAQVMPDKIANVNIPIRNGVLSMRPKKLAEVETDLLESLDTDTLHQIKTLRDNLALIMNTVSKAGLK</sequence>
<proteinExistence type="inferred from homology"/>
<reference evidence="13" key="1">
    <citation type="submission" date="2025-08" db="UniProtKB">
        <authorList>
            <consortium name="RefSeq"/>
        </authorList>
    </citation>
    <scope>IDENTIFICATION</scope>
    <source>
        <strain evidence="13">11010-0011.00</strain>
        <tissue evidence="13">Whole body</tissue>
    </source>
</reference>
<dbReference type="InterPro" id="IPR046466">
    <property type="entry name" value="Borealin_C"/>
</dbReference>
<evidence type="ECO:0000256" key="6">
    <source>
        <dbReference type="ARBA" id="ARBA00022776"/>
    </source>
</evidence>
<evidence type="ECO:0000256" key="9">
    <source>
        <dbReference type="ARBA" id="ARBA00023328"/>
    </source>
</evidence>
<comment type="subcellular location">
    <subcellularLocation>
        <location evidence="2">Chromosome</location>
        <location evidence="2">Centromere</location>
    </subcellularLocation>
    <subcellularLocation>
        <location evidence="1">Nucleus</location>
    </subcellularLocation>
</comment>
<dbReference type="GO" id="GO:0051233">
    <property type="term" value="C:spindle midzone"/>
    <property type="evidence" value="ECO:0007669"/>
    <property type="project" value="TreeGrafter"/>
</dbReference>
<dbReference type="GO" id="GO:0005634">
    <property type="term" value="C:nucleus"/>
    <property type="evidence" value="ECO:0007669"/>
    <property type="project" value="UniProtKB-SubCell"/>
</dbReference>
<keyword evidence="8" id="KW-0131">Cell cycle</keyword>
<evidence type="ECO:0000256" key="3">
    <source>
        <dbReference type="ARBA" id="ARBA00009914"/>
    </source>
</evidence>
<feature type="compositionally biased region" description="Basic residues" evidence="10">
    <location>
        <begin position="164"/>
        <end position="173"/>
    </location>
</feature>
<evidence type="ECO:0000256" key="7">
    <source>
        <dbReference type="ARBA" id="ARBA00023242"/>
    </source>
</evidence>
<dbReference type="GO" id="GO:0000775">
    <property type="term" value="C:chromosome, centromeric region"/>
    <property type="evidence" value="ECO:0007669"/>
    <property type="project" value="UniProtKB-SubCell"/>
</dbReference>
<gene>
    <name evidence="13" type="primary">LOC115626435</name>
</gene>
<keyword evidence="7" id="KW-0539">Nucleus</keyword>
<evidence type="ECO:0000313" key="12">
    <source>
        <dbReference type="Proteomes" id="UP000504634"/>
    </source>
</evidence>
<dbReference type="InterPro" id="IPR018867">
    <property type="entry name" value="Cell_div_borealin"/>
</dbReference>
<keyword evidence="12" id="KW-1185">Reference proteome</keyword>
<feature type="domain" description="Borealin C-terminal" evidence="11">
    <location>
        <begin position="197"/>
        <end position="315"/>
    </location>
</feature>
<dbReference type="Proteomes" id="UP000504634">
    <property type="component" value="Unplaced"/>
</dbReference>
<keyword evidence="5" id="KW-0132">Cell division</keyword>
<keyword evidence="6" id="KW-0498">Mitosis</keyword>
<accession>A0A6J2TQ79</accession>
<organism evidence="12 13">
    <name type="scientific">Drosophila lebanonensis</name>
    <name type="common">Fruit fly</name>
    <name type="synonym">Scaptodrosophila lebanonensis</name>
    <dbReference type="NCBI Taxonomy" id="7225"/>
    <lineage>
        <taxon>Eukaryota</taxon>
        <taxon>Metazoa</taxon>
        <taxon>Ecdysozoa</taxon>
        <taxon>Arthropoda</taxon>
        <taxon>Hexapoda</taxon>
        <taxon>Insecta</taxon>
        <taxon>Pterygota</taxon>
        <taxon>Neoptera</taxon>
        <taxon>Endopterygota</taxon>
        <taxon>Diptera</taxon>
        <taxon>Brachycera</taxon>
        <taxon>Muscomorpha</taxon>
        <taxon>Ephydroidea</taxon>
        <taxon>Drosophilidae</taxon>
        <taxon>Scaptodrosophila</taxon>
    </lineage>
</organism>
<evidence type="ECO:0000256" key="1">
    <source>
        <dbReference type="ARBA" id="ARBA00004123"/>
    </source>
</evidence>
<evidence type="ECO:0000259" key="11">
    <source>
        <dbReference type="Pfam" id="PF10512"/>
    </source>
</evidence>
<evidence type="ECO:0000256" key="2">
    <source>
        <dbReference type="ARBA" id="ARBA00004584"/>
    </source>
</evidence>
<evidence type="ECO:0000256" key="5">
    <source>
        <dbReference type="ARBA" id="ARBA00022618"/>
    </source>
</evidence>
<name>A0A6J2TQ79_DROLE</name>
<dbReference type="AlphaFoldDB" id="A0A6J2TQ79"/>
<dbReference type="PANTHER" id="PTHR16040:SF7">
    <property type="entry name" value="AUSTRALIN, ISOFORM A-RELATED"/>
    <property type="match status" value="1"/>
</dbReference>
<dbReference type="Pfam" id="PF10512">
    <property type="entry name" value="Borealin"/>
    <property type="match status" value="1"/>
</dbReference>
<dbReference type="PANTHER" id="PTHR16040">
    <property type="entry name" value="AUSTRALIN, ISOFORM A-RELATED"/>
    <property type="match status" value="1"/>
</dbReference>
<evidence type="ECO:0000256" key="8">
    <source>
        <dbReference type="ARBA" id="ARBA00023306"/>
    </source>
</evidence>
<feature type="region of interest" description="Disordered" evidence="10">
    <location>
        <begin position="157"/>
        <end position="239"/>
    </location>
</feature>
<dbReference type="GO" id="GO:0000070">
    <property type="term" value="P:mitotic sister chromatid segregation"/>
    <property type="evidence" value="ECO:0007669"/>
    <property type="project" value="TreeGrafter"/>
</dbReference>
<evidence type="ECO:0000313" key="13">
    <source>
        <dbReference type="RefSeq" id="XP_030377670.1"/>
    </source>
</evidence>
<evidence type="ECO:0000256" key="4">
    <source>
        <dbReference type="ARBA" id="ARBA00022454"/>
    </source>
</evidence>
<dbReference type="RefSeq" id="XP_030377670.1">
    <property type="nucleotide sequence ID" value="XM_030521810.1"/>
</dbReference>
<dbReference type="GeneID" id="115626435"/>
<dbReference type="GO" id="GO:0032133">
    <property type="term" value="C:chromosome passenger complex"/>
    <property type="evidence" value="ECO:0007669"/>
    <property type="project" value="TreeGrafter"/>
</dbReference>
<evidence type="ECO:0000256" key="10">
    <source>
        <dbReference type="SAM" id="MobiDB-lite"/>
    </source>
</evidence>
<protein>
    <submittedName>
        <fullName evidence="13">Borealin-like</fullName>
    </submittedName>
</protein>
<keyword evidence="9" id="KW-0137">Centromere</keyword>
<dbReference type="OrthoDB" id="6360905at2759"/>